<dbReference type="PANTHER" id="PTHR24321:SF14">
    <property type="entry name" value="SHORT-CHAIN TYPE DEHYDROGENASE_REDUCTASE BLR2146-RELATED"/>
    <property type="match status" value="1"/>
</dbReference>
<dbReference type="InterPro" id="IPR020904">
    <property type="entry name" value="Sc_DH/Rdtase_CS"/>
</dbReference>
<feature type="region of interest" description="Disordered" evidence="3">
    <location>
        <begin position="264"/>
        <end position="285"/>
    </location>
</feature>
<evidence type="ECO:0000256" key="3">
    <source>
        <dbReference type="SAM" id="MobiDB-lite"/>
    </source>
</evidence>
<keyword evidence="2" id="KW-0560">Oxidoreductase</keyword>
<protein>
    <submittedName>
        <fullName evidence="5">NAD(P)-dependent dehydrogenase (Short-subunit alcohol dehydrogenase family)</fullName>
    </submittedName>
</protein>
<dbReference type="SUPFAM" id="SSF51735">
    <property type="entry name" value="NAD(P)-binding Rossmann-fold domains"/>
    <property type="match status" value="1"/>
</dbReference>
<name>A0ABV4ER18_BRAEL</name>
<evidence type="ECO:0000256" key="1">
    <source>
        <dbReference type="ARBA" id="ARBA00006484"/>
    </source>
</evidence>
<evidence type="ECO:0000259" key="4">
    <source>
        <dbReference type="SMART" id="SM00822"/>
    </source>
</evidence>
<dbReference type="PANTHER" id="PTHR24321">
    <property type="entry name" value="DEHYDROGENASES, SHORT CHAIN"/>
    <property type="match status" value="1"/>
</dbReference>
<evidence type="ECO:0000256" key="2">
    <source>
        <dbReference type="ARBA" id="ARBA00023002"/>
    </source>
</evidence>
<comment type="caution">
    <text evidence="5">The sequence shown here is derived from an EMBL/GenBank/DDBJ whole genome shotgun (WGS) entry which is preliminary data.</text>
</comment>
<evidence type="ECO:0000313" key="6">
    <source>
        <dbReference type="Proteomes" id="UP001565471"/>
    </source>
</evidence>
<proteinExistence type="inferred from homology"/>
<dbReference type="InterPro" id="IPR057326">
    <property type="entry name" value="KR_dom"/>
</dbReference>
<dbReference type="Proteomes" id="UP001565471">
    <property type="component" value="Unassembled WGS sequence"/>
</dbReference>
<dbReference type="SMART" id="SM00822">
    <property type="entry name" value="PKS_KR"/>
    <property type="match status" value="1"/>
</dbReference>
<dbReference type="InterPro" id="IPR036291">
    <property type="entry name" value="NAD(P)-bd_dom_sf"/>
</dbReference>
<sequence length="285" mass="29482">MPRETNAIQEDTMGRFADKVAVVTGAGIGKACALAIAREGGRVVVADIDGSAAIACTAQIASEADRALASATDIADAHAVAALFETAECHFGGVDLLVHLTPRDRGILDLDPAVWNQTMATNLRGTLLCCGQAIPRMIGRGGGAIVNTSSCQGLSGDTAQTSYAASKAAMNMLSASLATQYGHAQIRCNAVAPGLIMTDRLLAKLDECTQRHLRRHQLLPRVGRPDDVAALVAFLLSDDAAFITGQVVCIDGGMLAHVPTYADGGNSRAARPSGETAEADASPRC</sequence>
<comment type="similarity">
    <text evidence="1">Belongs to the short-chain dehydrogenases/reductases (SDR) family.</text>
</comment>
<dbReference type="InterPro" id="IPR002347">
    <property type="entry name" value="SDR_fam"/>
</dbReference>
<reference evidence="5 6" key="1">
    <citation type="submission" date="2024-07" db="EMBL/GenBank/DDBJ databases">
        <title>Genomic Encyclopedia of Type Strains, Phase V (KMG-V): Genome sequencing to study the core and pangenomes of soil and plant-associated prokaryotes.</title>
        <authorList>
            <person name="Whitman W."/>
        </authorList>
    </citation>
    <scope>NUCLEOTIDE SEQUENCE [LARGE SCALE GENOMIC DNA]</scope>
    <source>
        <strain evidence="5 6">USDA 415</strain>
    </source>
</reference>
<gene>
    <name evidence="5" type="ORF">ABIF29_000106</name>
</gene>
<keyword evidence="6" id="KW-1185">Reference proteome</keyword>
<organism evidence="5 6">
    <name type="scientific">Bradyrhizobium elkanii</name>
    <dbReference type="NCBI Taxonomy" id="29448"/>
    <lineage>
        <taxon>Bacteria</taxon>
        <taxon>Pseudomonadati</taxon>
        <taxon>Pseudomonadota</taxon>
        <taxon>Alphaproteobacteria</taxon>
        <taxon>Hyphomicrobiales</taxon>
        <taxon>Nitrobacteraceae</taxon>
        <taxon>Bradyrhizobium</taxon>
    </lineage>
</organism>
<feature type="domain" description="Ketoreductase" evidence="4">
    <location>
        <begin position="19"/>
        <end position="196"/>
    </location>
</feature>
<evidence type="ECO:0000313" key="5">
    <source>
        <dbReference type="EMBL" id="MEY9313307.1"/>
    </source>
</evidence>
<dbReference type="EMBL" id="JBGBZA010000001">
    <property type="protein sequence ID" value="MEY9313307.1"/>
    <property type="molecule type" value="Genomic_DNA"/>
</dbReference>
<dbReference type="Pfam" id="PF13561">
    <property type="entry name" value="adh_short_C2"/>
    <property type="match status" value="1"/>
</dbReference>
<accession>A0ABV4ER18</accession>
<dbReference type="PROSITE" id="PS00061">
    <property type="entry name" value="ADH_SHORT"/>
    <property type="match status" value="1"/>
</dbReference>
<dbReference type="Gene3D" id="3.40.50.720">
    <property type="entry name" value="NAD(P)-binding Rossmann-like Domain"/>
    <property type="match status" value="1"/>
</dbReference>
<dbReference type="PRINTS" id="PR00081">
    <property type="entry name" value="GDHRDH"/>
</dbReference>